<keyword evidence="9" id="KW-1185">Reference proteome</keyword>
<evidence type="ECO:0000256" key="5">
    <source>
        <dbReference type="ARBA" id="ARBA00023136"/>
    </source>
</evidence>
<evidence type="ECO:0000256" key="7">
    <source>
        <dbReference type="SAM" id="MobiDB-lite"/>
    </source>
</evidence>
<keyword evidence="5 6" id="KW-0472">Membrane</keyword>
<evidence type="ECO:0000256" key="2">
    <source>
        <dbReference type="ARBA" id="ARBA00006824"/>
    </source>
</evidence>
<feature type="transmembrane region" description="Helical" evidence="6">
    <location>
        <begin position="177"/>
        <end position="197"/>
    </location>
</feature>
<feature type="region of interest" description="Disordered" evidence="7">
    <location>
        <begin position="205"/>
        <end position="234"/>
    </location>
</feature>
<evidence type="ECO:0000313" key="9">
    <source>
        <dbReference type="Proteomes" id="UP001642484"/>
    </source>
</evidence>
<comment type="subcellular location">
    <subcellularLocation>
        <location evidence="1">Membrane</location>
        <topology evidence="1">Multi-pass membrane protein</topology>
    </subcellularLocation>
</comment>
<protein>
    <recommendedName>
        <fullName evidence="10">Mpv17 / PMP22 family protein</fullName>
    </recommendedName>
</protein>
<dbReference type="PANTHER" id="PTHR11266">
    <property type="entry name" value="PEROXISOMAL MEMBRANE PROTEIN 2, PXMP2 MPV17"/>
    <property type="match status" value="1"/>
</dbReference>
<evidence type="ECO:0000256" key="4">
    <source>
        <dbReference type="ARBA" id="ARBA00022989"/>
    </source>
</evidence>
<dbReference type="EMBL" id="CAXAMN010021374">
    <property type="protein sequence ID" value="CAK9058920.1"/>
    <property type="molecule type" value="Genomic_DNA"/>
</dbReference>
<dbReference type="InterPro" id="IPR007248">
    <property type="entry name" value="Mpv17_PMP22"/>
</dbReference>
<feature type="transmembrane region" description="Helical" evidence="6">
    <location>
        <begin position="53"/>
        <end position="76"/>
    </location>
</feature>
<organism evidence="8 9">
    <name type="scientific">Durusdinium trenchii</name>
    <dbReference type="NCBI Taxonomy" id="1381693"/>
    <lineage>
        <taxon>Eukaryota</taxon>
        <taxon>Sar</taxon>
        <taxon>Alveolata</taxon>
        <taxon>Dinophyceae</taxon>
        <taxon>Suessiales</taxon>
        <taxon>Symbiodiniaceae</taxon>
        <taxon>Durusdinium</taxon>
    </lineage>
</organism>
<evidence type="ECO:0000256" key="1">
    <source>
        <dbReference type="ARBA" id="ARBA00004141"/>
    </source>
</evidence>
<proteinExistence type="inferred from homology"/>
<dbReference type="PANTHER" id="PTHR11266:SF21">
    <property type="entry name" value="ACT DOMAIN-CONTAINING PROTEIN"/>
    <property type="match status" value="1"/>
</dbReference>
<dbReference type="Pfam" id="PF04117">
    <property type="entry name" value="Mpv17_PMP22"/>
    <property type="match status" value="1"/>
</dbReference>
<keyword evidence="3 6" id="KW-0812">Transmembrane</keyword>
<evidence type="ECO:0008006" key="10">
    <source>
        <dbReference type="Google" id="ProtNLM"/>
    </source>
</evidence>
<comment type="caution">
    <text evidence="8">The sequence shown here is derived from an EMBL/GenBank/DDBJ whole genome shotgun (WGS) entry which is preliminary data.</text>
</comment>
<gene>
    <name evidence="8" type="ORF">CCMP2556_LOCUS29046</name>
</gene>
<accession>A0ABP0N550</accession>
<keyword evidence="4 6" id="KW-1133">Transmembrane helix</keyword>
<dbReference type="Proteomes" id="UP001642484">
    <property type="component" value="Unassembled WGS sequence"/>
</dbReference>
<name>A0ABP0N550_9DINO</name>
<evidence type="ECO:0000313" key="8">
    <source>
        <dbReference type="EMBL" id="CAK9058920.1"/>
    </source>
</evidence>
<reference evidence="8 9" key="1">
    <citation type="submission" date="2024-02" db="EMBL/GenBank/DDBJ databases">
        <authorList>
            <person name="Chen Y."/>
            <person name="Shah S."/>
            <person name="Dougan E. K."/>
            <person name="Thang M."/>
            <person name="Chan C."/>
        </authorList>
    </citation>
    <scope>NUCLEOTIDE SEQUENCE [LARGE SCALE GENOMIC DNA]</scope>
</reference>
<comment type="similarity">
    <text evidence="2 6">Belongs to the peroxisomal membrane protein PXMP2/4 family.</text>
</comment>
<evidence type="ECO:0000256" key="3">
    <source>
        <dbReference type="ARBA" id="ARBA00022692"/>
    </source>
</evidence>
<evidence type="ECO:0000256" key="6">
    <source>
        <dbReference type="RuleBase" id="RU363053"/>
    </source>
</evidence>
<sequence>MVVRRGGLFLSQIGRRRPFLFGVAVSAVKTCASDFFAQKVVEQREQVDLRRNFIFFMWGLLYLGGVQYFVYVHLFARRWFPDAMSFAAKSWREKLADRQGQRTVLKQVFLDQFVHHPFILFPAFYQVKEFIEGGTASEGWRKFRQNQVEDLKLTWSVWIPVFMLNFSFSPIWMRVPVVAIVSFGGPSTVFCCNACSLKERERERGIDRPTDGRTDRQTERERWSGDARKFKVDV</sequence>